<dbReference type="EMBL" id="CP046565">
    <property type="protein sequence ID" value="QJD29009.1"/>
    <property type="molecule type" value="Genomic_DNA"/>
</dbReference>
<feature type="transmembrane region" description="Helical" evidence="11">
    <location>
        <begin position="170"/>
        <end position="187"/>
    </location>
</feature>
<evidence type="ECO:0000256" key="9">
    <source>
        <dbReference type="ARBA" id="ARBA00023136"/>
    </source>
</evidence>
<comment type="subcellular location">
    <subcellularLocation>
        <location evidence="11">Cell inner membrane</location>
        <topology evidence="11">Multi-pass membrane protein</topology>
    </subcellularLocation>
    <subcellularLocation>
        <location evidence="1">Membrane</location>
        <topology evidence="1">Multi-pass membrane protein</topology>
    </subcellularLocation>
</comment>
<feature type="transmembrane region" description="Helical" evidence="11">
    <location>
        <begin position="83"/>
        <end position="103"/>
    </location>
</feature>
<dbReference type="KEGG" id="metu:GNH96_02840"/>
<dbReference type="GO" id="GO:0005886">
    <property type="term" value="C:plasma membrane"/>
    <property type="evidence" value="ECO:0007669"/>
    <property type="project" value="UniProtKB-SubCell"/>
</dbReference>
<proteinExistence type="inferred from homology"/>
<evidence type="ECO:0000256" key="1">
    <source>
        <dbReference type="ARBA" id="ARBA00004141"/>
    </source>
</evidence>
<dbReference type="GO" id="GO:0071555">
    <property type="term" value="P:cell wall organization"/>
    <property type="evidence" value="ECO:0007669"/>
    <property type="project" value="UniProtKB-KW"/>
</dbReference>
<dbReference type="PROSITE" id="PS00428">
    <property type="entry name" value="FTSW_RODA_SPOVE"/>
    <property type="match status" value="1"/>
</dbReference>
<feature type="transmembrane region" description="Helical" evidence="11">
    <location>
        <begin position="28"/>
        <end position="48"/>
    </location>
</feature>
<evidence type="ECO:0000256" key="4">
    <source>
        <dbReference type="ARBA" id="ARBA00022679"/>
    </source>
</evidence>
<evidence type="ECO:0000256" key="11">
    <source>
        <dbReference type="HAMAP-Rule" id="MF_02079"/>
    </source>
</evidence>
<dbReference type="Proteomes" id="UP000503004">
    <property type="component" value="Chromosome"/>
</dbReference>
<comment type="function">
    <text evidence="11">Peptidoglycan polymerase that is essential for cell wall elongation.</text>
</comment>
<dbReference type="PANTHER" id="PTHR30474">
    <property type="entry name" value="CELL CYCLE PROTEIN"/>
    <property type="match status" value="1"/>
</dbReference>
<evidence type="ECO:0000256" key="10">
    <source>
        <dbReference type="ARBA" id="ARBA00023316"/>
    </source>
</evidence>
<evidence type="ECO:0000256" key="8">
    <source>
        <dbReference type="ARBA" id="ARBA00022989"/>
    </source>
</evidence>
<name>A0A858Q598_9GAMM</name>
<protein>
    <recommendedName>
        <fullName evidence="11">Peptidoglycan glycosyltransferase MrdB</fullName>
        <shortName evidence="11">PGT</shortName>
        <ecNumber evidence="11">2.4.99.28</ecNumber>
    </recommendedName>
    <alternativeName>
        <fullName evidence="11">Cell elongation protein RodA</fullName>
    </alternativeName>
    <alternativeName>
        <fullName evidence="11">Cell wall polymerase</fullName>
    </alternativeName>
    <alternativeName>
        <fullName evidence="11">Peptidoglycan polymerase</fullName>
        <shortName evidence="11">PG polymerase</shortName>
    </alternativeName>
</protein>
<sequence length="377" mass="40837">MRYDYGLAGLGAEQTRFERIMKRIHIDIPLFAGLITLSGVALVILYSASAQSFDVLLRQGLRLLLAMSVMLAIAQIHPRHFRFYSPMLYGVGVLLLAAVLVMGEIGKGAQRWLDLGVLRFQPSEILKLAVPMTVAWYLSECPVPPAFRHIAVAGVFIAIPVGLIAKQPDLGTAILVGAAGAVVVFLAGIRWLYLLLLGGVGAGLLPVVWHFLHDYQRDRVLMFLSPEADALGRGYHIIQSKIAIGSGGFYGKGWLQGSQAQLEFLPEKSTDFIFAVVAEEFGLIGCLGLLAIYLFIIGRCIHISIQAQDAYTRLLSGALTLTFFVYVFVNTGMVVGILPVVGVPLPLVSYGGTSMVTLLAGFGILMSIQTHRKLLPG</sequence>
<keyword evidence="5 11" id="KW-0812">Transmembrane</keyword>
<dbReference type="InterPro" id="IPR018365">
    <property type="entry name" value="Cell_cycle_FtsW-rel_CS"/>
</dbReference>
<comment type="similarity">
    <text evidence="11">Belongs to the SEDS family. MrdB/RodA subfamily.</text>
</comment>
<keyword evidence="13" id="KW-1185">Reference proteome</keyword>
<dbReference type="GO" id="GO:0008360">
    <property type="term" value="P:regulation of cell shape"/>
    <property type="evidence" value="ECO:0007669"/>
    <property type="project" value="UniProtKB-KW"/>
</dbReference>
<evidence type="ECO:0000256" key="5">
    <source>
        <dbReference type="ARBA" id="ARBA00022692"/>
    </source>
</evidence>
<dbReference type="GO" id="GO:0008955">
    <property type="term" value="F:peptidoglycan glycosyltransferase activity"/>
    <property type="evidence" value="ECO:0007669"/>
    <property type="project" value="UniProtKB-UniRule"/>
</dbReference>
<dbReference type="HAMAP" id="MF_02079">
    <property type="entry name" value="PGT_RodA"/>
    <property type="match status" value="1"/>
</dbReference>
<feature type="transmembrane region" description="Helical" evidence="11">
    <location>
        <begin position="60"/>
        <end position="77"/>
    </location>
</feature>
<keyword evidence="11" id="KW-0997">Cell inner membrane</keyword>
<dbReference type="InterPro" id="IPR001182">
    <property type="entry name" value="FtsW/RodA"/>
</dbReference>
<dbReference type="UniPathway" id="UPA00219"/>
<keyword evidence="8 11" id="KW-1133">Transmembrane helix</keyword>
<comment type="catalytic activity">
    <reaction evidence="11">
        <text>[GlcNAc-(1-&gt;4)-Mur2Ac(oyl-L-Ala-gamma-D-Glu-L-Lys-D-Ala-D-Ala)](n)-di-trans,octa-cis-undecaprenyl diphosphate + beta-D-GlcNAc-(1-&gt;4)-Mur2Ac(oyl-L-Ala-gamma-D-Glu-L-Lys-D-Ala-D-Ala)-di-trans,octa-cis-undecaprenyl diphosphate = [GlcNAc-(1-&gt;4)-Mur2Ac(oyl-L-Ala-gamma-D-Glu-L-Lys-D-Ala-D-Ala)](n+1)-di-trans,octa-cis-undecaprenyl diphosphate + di-trans,octa-cis-undecaprenyl diphosphate + H(+)</text>
        <dbReference type="Rhea" id="RHEA:23708"/>
        <dbReference type="Rhea" id="RHEA-COMP:9602"/>
        <dbReference type="Rhea" id="RHEA-COMP:9603"/>
        <dbReference type="ChEBI" id="CHEBI:15378"/>
        <dbReference type="ChEBI" id="CHEBI:58405"/>
        <dbReference type="ChEBI" id="CHEBI:60033"/>
        <dbReference type="ChEBI" id="CHEBI:78435"/>
        <dbReference type="EC" id="2.4.99.28"/>
    </reaction>
</comment>
<dbReference type="Pfam" id="PF01098">
    <property type="entry name" value="FTSW_RODA_SPOVE"/>
    <property type="match status" value="1"/>
</dbReference>
<feature type="transmembrane region" description="Helical" evidence="11">
    <location>
        <begin position="272"/>
        <end position="297"/>
    </location>
</feature>
<dbReference type="EC" id="2.4.99.28" evidence="11"/>
<evidence type="ECO:0000256" key="2">
    <source>
        <dbReference type="ARBA" id="ARBA00022475"/>
    </source>
</evidence>
<keyword evidence="10 11" id="KW-0961">Cell wall biogenesis/degradation</keyword>
<dbReference type="NCBIfam" id="TIGR02210">
    <property type="entry name" value="rodA_shape"/>
    <property type="match status" value="1"/>
</dbReference>
<keyword evidence="9 11" id="KW-0472">Membrane</keyword>
<dbReference type="InterPro" id="IPR011923">
    <property type="entry name" value="RodA/MrdB"/>
</dbReference>
<evidence type="ECO:0000313" key="12">
    <source>
        <dbReference type="EMBL" id="QJD29009.1"/>
    </source>
</evidence>
<keyword evidence="7 11" id="KW-0573">Peptidoglycan synthesis</keyword>
<gene>
    <name evidence="11 12" type="primary">rodA</name>
    <name evidence="11" type="synonym">mrdB</name>
    <name evidence="12" type="ORF">GNH96_02840</name>
</gene>
<organism evidence="12 13">
    <name type="scientific">Methylococcus geothermalis</name>
    <dbReference type="NCBI Taxonomy" id="2681310"/>
    <lineage>
        <taxon>Bacteria</taxon>
        <taxon>Pseudomonadati</taxon>
        <taxon>Pseudomonadota</taxon>
        <taxon>Gammaproteobacteria</taxon>
        <taxon>Methylococcales</taxon>
        <taxon>Methylococcaceae</taxon>
        <taxon>Methylococcus</taxon>
    </lineage>
</organism>
<dbReference type="GO" id="GO:0015648">
    <property type="term" value="F:lipid-linked peptidoglycan transporter activity"/>
    <property type="evidence" value="ECO:0007669"/>
    <property type="project" value="TreeGrafter"/>
</dbReference>
<keyword evidence="3 11" id="KW-0328">Glycosyltransferase</keyword>
<reference evidence="13" key="1">
    <citation type="submission" date="2019-12" db="EMBL/GenBank/DDBJ databases">
        <authorList>
            <person name="Awala S.I."/>
            <person name="Rhee S.K."/>
        </authorList>
    </citation>
    <scope>NUCLEOTIDE SEQUENCE [LARGE SCALE GENOMIC DNA]</scope>
    <source>
        <strain evidence="13">IM1</strain>
    </source>
</reference>
<accession>A0A858Q598</accession>
<feature type="transmembrane region" description="Helical" evidence="11">
    <location>
        <begin position="347"/>
        <end position="368"/>
    </location>
</feature>
<keyword evidence="2 11" id="KW-1003">Cell membrane</keyword>
<dbReference type="PANTHER" id="PTHR30474:SF1">
    <property type="entry name" value="PEPTIDOGLYCAN GLYCOSYLTRANSFERASE MRDB"/>
    <property type="match status" value="1"/>
</dbReference>
<dbReference type="GO" id="GO:0051301">
    <property type="term" value="P:cell division"/>
    <property type="evidence" value="ECO:0007669"/>
    <property type="project" value="InterPro"/>
</dbReference>
<evidence type="ECO:0000313" key="13">
    <source>
        <dbReference type="Proteomes" id="UP000503004"/>
    </source>
</evidence>
<comment type="pathway">
    <text evidence="11">Cell wall biogenesis; peptidoglycan biosynthesis.</text>
</comment>
<keyword evidence="4 11" id="KW-0808">Transferase</keyword>
<evidence type="ECO:0000256" key="7">
    <source>
        <dbReference type="ARBA" id="ARBA00022984"/>
    </source>
</evidence>
<feature type="transmembrane region" description="Helical" evidence="11">
    <location>
        <begin position="318"/>
        <end position="341"/>
    </location>
</feature>
<dbReference type="GO" id="GO:0032153">
    <property type="term" value="C:cell division site"/>
    <property type="evidence" value="ECO:0007669"/>
    <property type="project" value="TreeGrafter"/>
</dbReference>
<evidence type="ECO:0000256" key="6">
    <source>
        <dbReference type="ARBA" id="ARBA00022960"/>
    </source>
</evidence>
<dbReference type="GO" id="GO:0009252">
    <property type="term" value="P:peptidoglycan biosynthetic process"/>
    <property type="evidence" value="ECO:0007669"/>
    <property type="project" value="UniProtKB-UniRule"/>
</dbReference>
<keyword evidence="6 11" id="KW-0133">Cell shape</keyword>
<evidence type="ECO:0000256" key="3">
    <source>
        <dbReference type="ARBA" id="ARBA00022676"/>
    </source>
</evidence>
<feature type="transmembrane region" description="Helical" evidence="11">
    <location>
        <begin position="192"/>
        <end position="212"/>
    </location>
</feature>
<dbReference type="RefSeq" id="WP_169602106.1">
    <property type="nucleotide sequence ID" value="NZ_CP046565.1"/>
</dbReference>
<dbReference type="AlphaFoldDB" id="A0A858Q598"/>